<dbReference type="InterPro" id="IPR058719">
    <property type="entry name" value="WHD_LYAR"/>
</dbReference>
<dbReference type="GO" id="GO:0003723">
    <property type="term" value="F:RNA binding"/>
    <property type="evidence" value="ECO:0007669"/>
    <property type="project" value="UniProtKB-UniRule"/>
</dbReference>
<feature type="domain" description="RRM" evidence="6">
    <location>
        <begin position="143"/>
        <end position="218"/>
    </location>
</feature>
<dbReference type="PANTHER" id="PTHR23236">
    <property type="entry name" value="EUKARYOTIC TRANSLATION INITIATION FACTOR 4B/4H"/>
    <property type="match status" value="1"/>
</dbReference>
<feature type="compositionally biased region" description="Polar residues" evidence="5">
    <location>
        <begin position="232"/>
        <end position="241"/>
    </location>
</feature>
<dbReference type="PANTHER" id="PTHR23236:SF11">
    <property type="entry name" value="EUKARYOTIC TRANSLATION INITIATION FACTOR 4H"/>
    <property type="match status" value="1"/>
</dbReference>
<comment type="subcellular location">
    <subcellularLocation>
        <location evidence="1">Nucleus</location>
    </subcellularLocation>
</comment>
<feature type="domain" description="RRM" evidence="6">
    <location>
        <begin position="257"/>
        <end position="334"/>
    </location>
</feature>
<evidence type="ECO:0000256" key="2">
    <source>
        <dbReference type="ARBA" id="ARBA00022884"/>
    </source>
</evidence>
<dbReference type="AlphaFoldDB" id="A0A7R9X0G7"/>
<keyword evidence="3" id="KW-0539">Nucleus</keyword>
<evidence type="ECO:0000256" key="1">
    <source>
        <dbReference type="ARBA" id="ARBA00004123"/>
    </source>
</evidence>
<evidence type="ECO:0000259" key="6">
    <source>
        <dbReference type="PROSITE" id="PS50102"/>
    </source>
</evidence>
<evidence type="ECO:0000256" key="4">
    <source>
        <dbReference type="PROSITE-ProRule" id="PRU00176"/>
    </source>
</evidence>
<dbReference type="InterPro" id="IPR035979">
    <property type="entry name" value="RBD_domain_sf"/>
</dbReference>
<reference evidence="7" key="1">
    <citation type="submission" date="2021-01" db="EMBL/GenBank/DDBJ databases">
        <authorList>
            <person name="Corre E."/>
            <person name="Pelletier E."/>
            <person name="Niang G."/>
            <person name="Scheremetjew M."/>
            <person name="Finn R."/>
            <person name="Kale V."/>
            <person name="Holt S."/>
            <person name="Cochrane G."/>
            <person name="Meng A."/>
            <person name="Brown T."/>
            <person name="Cohen L."/>
        </authorList>
    </citation>
    <scope>NUCLEOTIDE SEQUENCE</scope>
    <source>
        <strain evidence="7">CCMP3328</strain>
    </source>
</reference>
<organism evidence="7">
    <name type="scientific">Craspedostauros australis</name>
    <dbReference type="NCBI Taxonomy" id="1486917"/>
    <lineage>
        <taxon>Eukaryota</taxon>
        <taxon>Sar</taxon>
        <taxon>Stramenopiles</taxon>
        <taxon>Ochrophyta</taxon>
        <taxon>Bacillariophyta</taxon>
        <taxon>Bacillariophyceae</taxon>
        <taxon>Bacillariophycidae</taxon>
        <taxon>Naviculales</taxon>
        <taxon>Naviculaceae</taxon>
        <taxon>Craspedostauros</taxon>
    </lineage>
</organism>
<dbReference type="SUPFAM" id="SSF54928">
    <property type="entry name" value="RNA-binding domain, RBD"/>
    <property type="match status" value="2"/>
</dbReference>
<dbReference type="Pfam" id="PF00076">
    <property type="entry name" value="RRM_1"/>
    <property type="match status" value="2"/>
</dbReference>
<accession>A0A7R9X0G7</accession>
<dbReference type="Gene3D" id="3.30.70.330">
    <property type="match status" value="2"/>
</dbReference>
<dbReference type="PROSITE" id="PS50102">
    <property type="entry name" value="RRM"/>
    <property type="match status" value="2"/>
</dbReference>
<feature type="region of interest" description="Disordered" evidence="5">
    <location>
        <begin position="224"/>
        <end position="250"/>
    </location>
</feature>
<dbReference type="InterPro" id="IPR012677">
    <property type="entry name" value="Nucleotide-bd_a/b_plait_sf"/>
</dbReference>
<dbReference type="SMART" id="SM00360">
    <property type="entry name" value="RRM"/>
    <property type="match status" value="2"/>
</dbReference>
<evidence type="ECO:0000256" key="5">
    <source>
        <dbReference type="SAM" id="MobiDB-lite"/>
    </source>
</evidence>
<evidence type="ECO:0000256" key="3">
    <source>
        <dbReference type="ARBA" id="ARBA00023242"/>
    </source>
</evidence>
<evidence type="ECO:0000313" key="7">
    <source>
        <dbReference type="EMBL" id="CAD8339130.1"/>
    </source>
</evidence>
<dbReference type="InterPro" id="IPR000504">
    <property type="entry name" value="RRM_dom"/>
</dbReference>
<dbReference type="Pfam" id="PF25879">
    <property type="entry name" value="WHD_LYAR"/>
    <property type="match status" value="1"/>
</dbReference>
<proteinExistence type="predicted"/>
<dbReference type="EMBL" id="HBEF01018190">
    <property type="protein sequence ID" value="CAD8339130.1"/>
    <property type="molecule type" value="Transcribed_RNA"/>
</dbReference>
<keyword evidence="2 4" id="KW-0694">RNA-binding</keyword>
<feature type="compositionally biased region" description="Basic and acidic residues" evidence="5">
    <location>
        <begin position="94"/>
        <end position="106"/>
    </location>
</feature>
<feature type="region of interest" description="Disordered" evidence="5">
    <location>
        <begin position="79"/>
        <end position="137"/>
    </location>
</feature>
<gene>
    <name evidence="7" type="ORF">CAUS1442_LOCUS11263</name>
</gene>
<name>A0A7R9X0G7_9STRA</name>
<feature type="compositionally biased region" description="Low complexity" evidence="5">
    <location>
        <begin position="116"/>
        <end position="127"/>
    </location>
</feature>
<protein>
    <recommendedName>
        <fullName evidence="6">RRM domain-containing protein</fullName>
    </recommendedName>
</protein>
<sequence>MTNEGDASAWKKSIKSILKASSGSMQIKELRKQVLLSLQMSDKDKASKKQFKAVMKTFEQNELVKIGGDGKVEYVKKRKRKVSADGGDDDIDVESNRKTSKTERSKPQVPTEDGTEAAAGAETVKTGNPADKKPCTGNPQAVTRLFIGNLPFAVDESSLGSFLPGTVTHIKWITDKETGRFYGSAFVEMETTKNAADAVAAAGSELMGRPIKINFAPAREGDAWPPPKAVVSGNSATTRQAGGSGKSAMSPKPDDCVKLFVGNISFDLDDEQLRNFFQAVDAEPKAIRWLHHKDTGDFKGCGYVEFWDTQSCDKAAALNGKHLLGRPIRIDWSD</sequence>